<dbReference type="PROSITE" id="PS51471">
    <property type="entry name" value="FE2OG_OXY"/>
    <property type="match status" value="1"/>
</dbReference>
<dbReference type="Pfam" id="PF03171">
    <property type="entry name" value="2OG-FeII_Oxy"/>
    <property type="match status" value="1"/>
</dbReference>
<evidence type="ECO:0000256" key="1">
    <source>
        <dbReference type="ARBA" id="ARBA00008056"/>
    </source>
</evidence>
<evidence type="ECO:0000256" key="4">
    <source>
        <dbReference type="ARBA" id="ARBA00023004"/>
    </source>
</evidence>
<dbReference type="GO" id="GO:0046872">
    <property type="term" value="F:metal ion binding"/>
    <property type="evidence" value="ECO:0007669"/>
    <property type="project" value="UniProtKB-KW"/>
</dbReference>
<feature type="domain" description="Fe2OG dioxygenase" evidence="6">
    <location>
        <begin position="197"/>
        <end position="297"/>
    </location>
</feature>
<dbReference type="InterPro" id="IPR044861">
    <property type="entry name" value="IPNS-like_FE2OG_OXY"/>
</dbReference>
<dbReference type="InterPro" id="IPR005123">
    <property type="entry name" value="Oxoglu/Fe-dep_dioxygenase_dom"/>
</dbReference>
<comment type="similarity">
    <text evidence="1 5">Belongs to the iron/ascorbate-dependent oxidoreductase family.</text>
</comment>
<keyword evidence="4 5" id="KW-0408">Iron</keyword>
<evidence type="ECO:0000256" key="5">
    <source>
        <dbReference type="RuleBase" id="RU003682"/>
    </source>
</evidence>
<evidence type="ECO:0000313" key="8">
    <source>
        <dbReference type="Proteomes" id="UP001293593"/>
    </source>
</evidence>
<dbReference type="Proteomes" id="UP001293593">
    <property type="component" value="Unassembled WGS sequence"/>
</dbReference>
<dbReference type="Gene3D" id="2.60.120.330">
    <property type="entry name" value="B-lactam Antibiotic, Isopenicillin N Synthase, Chain"/>
    <property type="match status" value="1"/>
</dbReference>
<dbReference type="InterPro" id="IPR026992">
    <property type="entry name" value="DIOX_N"/>
</dbReference>
<dbReference type="EMBL" id="JAWXYG010000006">
    <property type="protein sequence ID" value="KAK4269639.1"/>
    <property type="molecule type" value="Genomic_DNA"/>
</dbReference>
<dbReference type="AlphaFoldDB" id="A0AAE1JKE8"/>
<dbReference type="GO" id="GO:0031418">
    <property type="term" value="F:L-ascorbic acid binding"/>
    <property type="evidence" value="ECO:0007669"/>
    <property type="project" value="UniProtKB-KW"/>
</dbReference>
<evidence type="ECO:0000256" key="3">
    <source>
        <dbReference type="ARBA" id="ARBA00022896"/>
    </source>
</evidence>
<protein>
    <recommendedName>
        <fullName evidence="6">Fe2OG dioxygenase domain-containing protein</fullName>
    </recommendedName>
</protein>
<comment type="caution">
    <text evidence="7">The sequence shown here is derived from an EMBL/GenBank/DDBJ whole genome shotgun (WGS) entry which is preliminary data.</text>
</comment>
<keyword evidence="5" id="KW-0560">Oxidoreductase</keyword>
<organism evidence="7 8">
    <name type="scientific">Acacia crassicarpa</name>
    <name type="common">northern wattle</name>
    <dbReference type="NCBI Taxonomy" id="499986"/>
    <lineage>
        <taxon>Eukaryota</taxon>
        <taxon>Viridiplantae</taxon>
        <taxon>Streptophyta</taxon>
        <taxon>Embryophyta</taxon>
        <taxon>Tracheophyta</taxon>
        <taxon>Spermatophyta</taxon>
        <taxon>Magnoliopsida</taxon>
        <taxon>eudicotyledons</taxon>
        <taxon>Gunneridae</taxon>
        <taxon>Pentapetalae</taxon>
        <taxon>rosids</taxon>
        <taxon>fabids</taxon>
        <taxon>Fabales</taxon>
        <taxon>Fabaceae</taxon>
        <taxon>Caesalpinioideae</taxon>
        <taxon>mimosoid clade</taxon>
        <taxon>Acacieae</taxon>
        <taxon>Acacia</taxon>
    </lineage>
</organism>
<name>A0AAE1JKE8_9FABA</name>
<dbReference type="Pfam" id="PF14226">
    <property type="entry name" value="DIOX_N"/>
    <property type="match status" value="1"/>
</dbReference>
<keyword evidence="2 5" id="KW-0479">Metal-binding</keyword>
<evidence type="ECO:0000313" key="7">
    <source>
        <dbReference type="EMBL" id="KAK4269639.1"/>
    </source>
</evidence>
<dbReference type="GO" id="GO:0016491">
    <property type="term" value="F:oxidoreductase activity"/>
    <property type="evidence" value="ECO:0007669"/>
    <property type="project" value="UniProtKB-KW"/>
</dbReference>
<keyword evidence="8" id="KW-1185">Reference proteome</keyword>
<dbReference type="InterPro" id="IPR027443">
    <property type="entry name" value="IPNS-like_sf"/>
</dbReference>
<dbReference type="SUPFAM" id="SSF51197">
    <property type="entry name" value="Clavaminate synthase-like"/>
    <property type="match status" value="1"/>
</dbReference>
<gene>
    <name evidence="7" type="ORF">QN277_022769</name>
</gene>
<dbReference type="PANTHER" id="PTHR47991">
    <property type="entry name" value="OXOGLUTARATE/IRON-DEPENDENT DIOXYGENASE"/>
    <property type="match status" value="1"/>
</dbReference>
<keyword evidence="3" id="KW-0847">Vitamin C</keyword>
<sequence>MEMKMEEILLSSWFKLHPSVPSSHIQPPESRPGELLVAASSKTIPVIDLGRCDDPPPHDTLSLIMKASQEYGFFQVINHGVSEELMEDTLNILKEFYDMPPKEKIAESSKSPNGICKLYTSAEVYRKDAPQYWKDTLRHPCLPSGEYMEFWPQKPERYREIVGKYTEEVRKLGMKILKLVGEGLGLTADYFCGELSGSPVILAHHYPPCPQPNLTLGIPKHKDPSLVTILLQPQGIHALQILKDGQWLAVDPSPNALVVNVGLLLQIISNKRLIGAEHRVVTNANTARTSVAYFINPKDKCVIQPEISLITSTTPPLYKPISFSDFRTNFLIKGSSIEADLLYHP</sequence>
<reference evidence="7" key="1">
    <citation type="submission" date="2023-10" db="EMBL/GenBank/DDBJ databases">
        <title>Chromosome-level genome of the transformable northern wattle, Acacia crassicarpa.</title>
        <authorList>
            <person name="Massaro I."/>
            <person name="Sinha N.R."/>
            <person name="Poethig S."/>
            <person name="Leichty A.R."/>
        </authorList>
    </citation>
    <scope>NUCLEOTIDE SEQUENCE</scope>
    <source>
        <strain evidence="7">Acra3RX</strain>
        <tissue evidence="7">Leaf</tissue>
    </source>
</reference>
<evidence type="ECO:0000256" key="2">
    <source>
        <dbReference type="ARBA" id="ARBA00022723"/>
    </source>
</evidence>
<proteinExistence type="inferred from homology"/>
<dbReference type="InterPro" id="IPR050295">
    <property type="entry name" value="Plant_2OG-oxidoreductases"/>
</dbReference>
<evidence type="ECO:0000259" key="6">
    <source>
        <dbReference type="PROSITE" id="PS51471"/>
    </source>
</evidence>
<accession>A0AAE1JKE8</accession>